<reference evidence="1 2" key="1">
    <citation type="journal article" date="2017" name="PLoS Biol.">
        <title>The sea cucumber genome provides insights into morphological evolution and visceral regeneration.</title>
        <authorList>
            <person name="Zhang X."/>
            <person name="Sun L."/>
            <person name="Yuan J."/>
            <person name="Sun Y."/>
            <person name="Gao Y."/>
            <person name="Zhang L."/>
            <person name="Li S."/>
            <person name="Dai H."/>
            <person name="Hamel J.F."/>
            <person name="Liu C."/>
            <person name="Yu Y."/>
            <person name="Liu S."/>
            <person name="Lin W."/>
            <person name="Guo K."/>
            <person name="Jin S."/>
            <person name="Xu P."/>
            <person name="Storey K.B."/>
            <person name="Huan P."/>
            <person name="Zhang T."/>
            <person name="Zhou Y."/>
            <person name="Zhang J."/>
            <person name="Lin C."/>
            <person name="Li X."/>
            <person name="Xing L."/>
            <person name="Huo D."/>
            <person name="Sun M."/>
            <person name="Wang L."/>
            <person name="Mercier A."/>
            <person name="Li F."/>
            <person name="Yang H."/>
            <person name="Xiang J."/>
        </authorList>
    </citation>
    <scope>NUCLEOTIDE SEQUENCE [LARGE SCALE GENOMIC DNA]</scope>
    <source>
        <strain evidence="1">Shaxun</strain>
        <tissue evidence="1">Muscle</tissue>
    </source>
</reference>
<keyword evidence="2" id="KW-1185">Reference proteome</keyword>
<evidence type="ECO:0000313" key="1">
    <source>
        <dbReference type="EMBL" id="PIK56886.1"/>
    </source>
</evidence>
<name>A0A2G8L9F4_STIJA</name>
<comment type="caution">
    <text evidence="1">The sequence shown here is derived from an EMBL/GenBank/DDBJ whole genome shotgun (WGS) entry which is preliminary data.</text>
</comment>
<sequence>MADRAKVPDRSWCYRLYYAIFGKSYCQSDESLPKALEAMVEPGARRSNYEDGVAGRQPAVDSCYLHTVGNCVLWTHLAAVYEKFEIDSVYVIPVNSAGQRCELYLIATGKNDAPVSWFAPLHRDNREDNEDDDASDLRDDDLEQCDVQTPEIPQPVMNARESLALQNEMHKTYYMRAVKIPTRSGGGDEESDLPVSSCSSDTEVLEAKRTLLAFAESLADKLKRDPGIFLPAVKEFVKNGEKLSTDSATDLANMQVFLVSFRKRIRQEIGCQV</sequence>
<proteinExistence type="predicted"/>
<dbReference type="AlphaFoldDB" id="A0A2G8L9F4"/>
<organism evidence="1 2">
    <name type="scientific">Stichopus japonicus</name>
    <name type="common">Sea cucumber</name>
    <dbReference type="NCBI Taxonomy" id="307972"/>
    <lineage>
        <taxon>Eukaryota</taxon>
        <taxon>Metazoa</taxon>
        <taxon>Echinodermata</taxon>
        <taxon>Eleutherozoa</taxon>
        <taxon>Echinozoa</taxon>
        <taxon>Holothuroidea</taxon>
        <taxon>Aspidochirotacea</taxon>
        <taxon>Aspidochirotida</taxon>
        <taxon>Stichopodidae</taxon>
        <taxon>Apostichopus</taxon>
    </lineage>
</organism>
<dbReference type="PANTHER" id="PTHR35385:SF2">
    <property type="entry name" value="PROTEIN B, PUTATIVE-RELATED"/>
    <property type="match status" value="1"/>
</dbReference>
<protein>
    <submittedName>
        <fullName evidence="1">Uncharacterized protein</fullName>
    </submittedName>
</protein>
<evidence type="ECO:0000313" key="2">
    <source>
        <dbReference type="Proteomes" id="UP000230750"/>
    </source>
</evidence>
<dbReference type="Proteomes" id="UP000230750">
    <property type="component" value="Unassembled WGS sequence"/>
</dbReference>
<dbReference type="EMBL" id="MRZV01000161">
    <property type="protein sequence ID" value="PIK56886.1"/>
    <property type="molecule type" value="Genomic_DNA"/>
</dbReference>
<gene>
    <name evidence="1" type="ORF">BSL78_06212</name>
</gene>
<accession>A0A2G8L9F4</accession>
<dbReference type="PANTHER" id="PTHR35385">
    <property type="entry name" value="PROTEIN B, PUTATIVE-RELATED-RELATED"/>
    <property type="match status" value="1"/>
</dbReference>